<feature type="active site" description="Proton acceptor" evidence="7">
    <location>
        <position position="335"/>
    </location>
</feature>
<dbReference type="InterPro" id="IPR026591">
    <property type="entry name" value="Sirtuin_cat_small_dom_sf"/>
</dbReference>
<gene>
    <name evidence="10" type="primary">SIR2</name>
    <name evidence="10" type="ORF">IMSHALPRED_005812</name>
</gene>
<feature type="binding site" evidence="7">
    <location>
        <position position="370"/>
    </location>
    <ligand>
        <name>Zn(2+)</name>
        <dbReference type="ChEBI" id="CHEBI:29105"/>
    </ligand>
</feature>
<evidence type="ECO:0000256" key="8">
    <source>
        <dbReference type="SAM" id="MobiDB-lite"/>
    </source>
</evidence>
<evidence type="ECO:0000313" key="10">
    <source>
        <dbReference type="EMBL" id="CAF9922952.1"/>
    </source>
</evidence>
<evidence type="ECO:0000313" key="11">
    <source>
        <dbReference type="Proteomes" id="UP000664534"/>
    </source>
</evidence>
<dbReference type="InterPro" id="IPR003000">
    <property type="entry name" value="Sirtuin"/>
</dbReference>
<dbReference type="GO" id="GO:0046872">
    <property type="term" value="F:metal ion binding"/>
    <property type="evidence" value="ECO:0007669"/>
    <property type="project" value="UniProtKB-KW"/>
</dbReference>
<comment type="caution">
    <text evidence="10">The sequence shown here is derived from an EMBL/GenBank/DDBJ whole genome shotgun (WGS) entry which is preliminary data.</text>
</comment>
<keyword evidence="5 7" id="KW-0862">Zinc</keyword>
<feature type="binding site" evidence="7">
    <location>
        <position position="343"/>
    </location>
    <ligand>
        <name>Zn(2+)</name>
        <dbReference type="ChEBI" id="CHEBI:29105"/>
    </ligand>
</feature>
<name>A0A8H3FHP2_9LECA</name>
<dbReference type="InterPro" id="IPR026590">
    <property type="entry name" value="Ssirtuin_cat_dom"/>
</dbReference>
<feature type="binding site" evidence="7">
    <location>
        <position position="367"/>
    </location>
    <ligand>
        <name>Zn(2+)</name>
        <dbReference type="ChEBI" id="CHEBI:29105"/>
    </ligand>
</feature>
<protein>
    <submittedName>
        <fullName evidence="10">NAD-dependent histone deacetylase sir2</fullName>
    </submittedName>
</protein>
<comment type="cofactor">
    <cofactor evidence="1">
        <name>Zn(2+)</name>
        <dbReference type="ChEBI" id="CHEBI:29105"/>
    </cofactor>
</comment>
<keyword evidence="11" id="KW-1185">Reference proteome</keyword>
<dbReference type="Proteomes" id="UP000664534">
    <property type="component" value="Unassembled WGS sequence"/>
</dbReference>
<evidence type="ECO:0000256" key="1">
    <source>
        <dbReference type="ARBA" id="ARBA00001947"/>
    </source>
</evidence>
<dbReference type="EMBL" id="CAJPDT010000032">
    <property type="protein sequence ID" value="CAF9922952.1"/>
    <property type="molecule type" value="Genomic_DNA"/>
</dbReference>
<dbReference type="InterPro" id="IPR050134">
    <property type="entry name" value="NAD-dep_sirtuin_deacylases"/>
</dbReference>
<evidence type="ECO:0000256" key="7">
    <source>
        <dbReference type="PROSITE-ProRule" id="PRU00236"/>
    </source>
</evidence>
<dbReference type="GO" id="GO:0070403">
    <property type="term" value="F:NAD+ binding"/>
    <property type="evidence" value="ECO:0007669"/>
    <property type="project" value="InterPro"/>
</dbReference>
<evidence type="ECO:0000259" key="9">
    <source>
        <dbReference type="PROSITE" id="PS50305"/>
    </source>
</evidence>
<dbReference type="Pfam" id="PF02146">
    <property type="entry name" value="SIR2"/>
    <property type="match status" value="1"/>
</dbReference>
<feature type="binding site" evidence="7">
    <location>
        <position position="346"/>
    </location>
    <ligand>
        <name>Zn(2+)</name>
        <dbReference type="ChEBI" id="CHEBI:29105"/>
    </ligand>
</feature>
<dbReference type="GO" id="GO:0046970">
    <property type="term" value="F:histone H4K16 deacetylase activity, NAD-dependent"/>
    <property type="evidence" value="ECO:0007669"/>
    <property type="project" value="TreeGrafter"/>
</dbReference>
<evidence type="ECO:0000256" key="3">
    <source>
        <dbReference type="ARBA" id="ARBA00022679"/>
    </source>
</evidence>
<dbReference type="InterPro" id="IPR029035">
    <property type="entry name" value="DHS-like_NAD/FAD-binding_dom"/>
</dbReference>
<comment type="similarity">
    <text evidence="2">Belongs to the sirtuin family. Class I subfamily.</text>
</comment>
<keyword evidence="6" id="KW-0520">NAD</keyword>
<proteinExistence type="inferred from homology"/>
<feature type="domain" description="Deacetylase sirtuin-type" evidence="9">
    <location>
        <begin position="207"/>
        <end position="507"/>
    </location>
</feature>
<keyword evidence="4 7" id="KW-0479">Metal-binding</keyword>
<reference evidence="10" key="1">
    <citation type="submission" date="2021-03" db="EMBL/GenBank/DDBJ databases">
        <authorList>
            <person name="Tagirdzhanova G."/>
        </authorList>
    </citation>
    <scope>NUCLEOTIDE SEQUENCE</scope>
</reference>
<evidence type="ECO:0000256" key="5">
    <source>
        <dbReference type="ARBA" id="ARBA00022833"/>
    </source>
</evidence>
<dbReference type="AlphaFoldDB" id="A0A8H3FHP2"/>
<dbReference type="Gene3D" id="3.40.50.1220">
    <property type="entry name" value="TPP-binding domain"/>
    <property type="match status" value="1"/>
</dbReference>
<dbReference type="SUPFAM" id="SSF52467">
    <property type="entry name" value="DHS-like NAD/FAD-binding domain"/>
    <property type="match status" value="1"/>
</dbReference>
<dbReference type="PROSITE" id="PS50305">
    <property type="entry name" value="SIRTUIN"/>
    <property type="match status" value="1"/>
</dbReference>
<dbReference type="Gene3D" id="3.30.1600.10">
    <property type="entry name" value="SIR2/SIRT2 'Small Domain"/>
    <property type="match status" value="1"/>
</dbReference>
<sequence>MAAHDSWHPPLKAPSVEIHDLLSDCESSETSPPTSEHIGKHDAYSTVLSVHDSDVQWHAPLKAPAIELDDSLARNVSSTGMKMGDVLVNREDDAKARDASIEGSDSDGDSQWSLYEDALGEDEEEMALHTSDGSCTLEESVAFRKRLRTIGGDRFVTETVEAGVITAKKLCTAFGIRPPFFLDGGPDEAYYSLLDLAICRELSKRAKLPQHNTIDDAVSLLKKSRNIIVLTGAGISTSLGIPDFRSKETGLYSQLQHLGLGDPQEVFDISLFREDPSIFYSVAKDILPSSKRFSPTHAFIRLLQDKNKLLTNFTQNIDNLEGHAGIMPEKLIQCHGSFATATCIECKYKVKCEEIYKEMKAGRVARCDRCVRSIRQVKPGFKRKRSFNGSSGSRKRRQSYEDSTDDEDDDIAVAGVMKPDITFFGEDLPATFHDRLMDHDRDLVDLVLVIGTSLKVAPVSEVVGVLPHHVPQLYISREPCSHANFDIDLLGDCDAVVSELCRRAGWDLQHEMILEDERVDVQLQEGYESRFTFKAVKA</sequence>
<keyword evidence="3" id="KW-0808">Transferase</keyword>
<evidence type="ECO:0000256" key="4">
    <source>
        <dbReference type="ARBA" id="ARBA00022723"/>
    </source>
</evidence>
<dbReference type="PANTHER" id="PTHR11085:SF9">
    <property type="entry name" value="NAD-DEPENDENT PROTEIN DEACETYLASE SIRTUIN-1"/>
    <property type="match status" value="1"/>
</dbReference>
<dbReference type="OrthoDB" id="420264at2759"/>
<feature type="region of interest" description="Disordered" evidence="8">
    <location>
        <begin position="382"/>
        <end position="408"/>
    </location>
</feature>
<dbReference type="GO" id="GO:0005634">
    <property type="term" value="C:nucleus"/>
    <property type="evidence" value="ECO:0007669"/>
    <property type="project" value="TreeGrafter"/>
</dbReference>
<evidence type="ECO:0000256" key="2">
    <source>
        <dbReference type="ARBA" id="ARBA00006924"/>
    </source>
</evidence>
<evidence type="ECO:0000256" key="6">
    <source>
        <dbReference type="ARBA" id="ARBA00023027"/>
    </source>
</evidence>
<organism evidence="10 11">
    <name type="scientific">Imshaugia aleurites</name>
    <dbReference type="NCBI Taxonomy" id="172621"/>
    <lineage>
        <taxon>Eukaryota</taxon>
        <taxon>Fungi</taxon>
        <taxon>Dikarya</taxon>
        <taxon>Ascomycota</taxon>
        <taxon>Pezizomycotina</taxon>
        <taxon>Lecanoromycetes</taxon>
        <taxon>OSLEUM clade</taxon>
        <taxon>Lecanoromycetidae</taxon>
        <taxon>Lecanorales</taxon>
        <taxon>Lecanorineae</taxon>
        <taxon>Parmeliaceae</taxon>
        <taxon>Imshaugia</taxon>
    </lineage>
</organism>
<accession>A0A8H3FHP2</accession>
<dbReference type="PANTHER" id="PTHR11085">
    <property type="entry name" value="NAD-DEPENDENT PROTEIN DEACYLASE SIRTUIN-5, MITOCHONDRIAL-RELATED"/>
    <property type="match status" value="1"/>
</dbReference>